<dbReference type="InterPro" id="IPR008984">
    <property type="entry name" value="SMAD_FHA_dom_sf"/>
</dbReference>
<feature type="compositionally biased region" description="Basic residues" evidence="1">
    <location>
        <begin position="3426"/>
        <end position="3435"/>
    </location>
</feature>
<gene>
    <name evidence="2" type="primary">Dper\GL21650</name>
    <name evidence="2" type="ORF">Dper_GL21650</name>
</gene>
<proteinExistence type="predicted"/>
<feature type="compositionally biased region" description="Basic and acidic residues" evidence="1">
    <location>
        <begin position="3103"/>
        <end position="3112"/>
    </location>
</feature>
<feature type="compositionally biased region" description="Basic and acidic residues" evidence="1">
    <location>
        <begin position="2662"/>
        <end position="2681"/>
    </location>
</feature>
<feature type="compositionally biased region" description="Basic and acidic residues" evidence="1">
    <location>
        <begin position="2039"/>
        <end position="2061"/>
    </location>
</feature>
<evidence type="ECO:0000256" key="1">
    <source>
        <dbReference type="SAM" id="MobiDB-lite"/>
    </source>
</evidence>
<feature type="region of interest" description="Disordered" evidence="1">
    <location>
        <begin position="1286"/>
        <end position="1372"/>
    </location>
</feature>
<evidence type="ECO:0000313" key="3">
    <source>
        <dbReference type="Proteomes" id="UP000008744"/>
    </source>
</evidence>
<dbReference type="eggNOG" id="ENOG502SAJQ">
    <property type="taxonomic scope" value="Eukaryota"/>
</dbReference>
<feature type="compositionally biased region" description="Basic and acidic residues" evidence="1">
    <location>
        <begin position="2692"/>
        <end position="2725"/>
    </location>
</feature>
<feature type="region of interest" description="Disordered" evidence="1">
    <location>
        <begin position="1561"/>
        <end position="1670"/>
    </location>
</feature>
<feature type="compositionally biased region" description="Polar residues" evidence="1">
    <location>
        <begin position="1156"/>
        <end position="1173"/>
    </location>
</feature>
<feature type="region of interest" description="Disordered" evidence="1">
    <location>
        <begin position="3207"/>
        <end position="3493"/>
    </location>
</feature>
<feature type="compositionally biased region" description="Basic and acidic residues" evidence="1">
    <location>
        <begin position="2161"/>
        <end position="2176"/>
    </location>
</feature>
<dbReference type="OMA" id="MMRTPKV"/>
<feature type="region of interest" description="Disordered" evidence="1">
    <location>
        <begin position="821"/>
        <end position="848"/>
    </location>
</feature>
<feature type="compositionally biased region" description="Basic and acidic residues" evidence="1">
    <location>
        <begin position="1294"/>
        <end position="1346"/>
    </location>
</feature>
<dbReference type="OrthoDB" id="8064978at2759"/>
<reference evidence="2 3" key="1">
    <citation type="journal article" date="2007" name="Nature">
        <title>Evolution of genes and genomes on the Drosophila phylogeny.</title>
        <authorList>
            <consortium name="Drosophila 12 Genomes Consortium"/>
            <person name="Clark A.G."/>
            <person name="Eisen M.B."/>
            <person name="Smith D.R."/>
            <person name="Bergman C.M."/>
            <person name="Oliver B."/>
            <person name="Markow T.A."/>
            <person name="Kaufman T.C."/>
            <person name="Kellis M."/>
            <person name="Gelbart W."/>
            <person name="Iyer V.N."/>
            <person name="Pollard D.A."/>
            <person name="Sackton T.B."/>
            <person name="Larracuente A.M."/>
            <person name="Singh N.D."/>
            <person name="Abad J.P."/>
            <person name="Abt D.N."/>
            <person name="Adryan B."/>
            <person name="Aguade M."/>
            <person name="Akashi H."/>
            <person name="Anderson W.W."/>
            <person name="Aquadro C.F."/>
            <person name="Ardell D.H."/>
            <person name="Arguello R."/>
            <person name="Artieri C.G."/>
            <person name="Barbash D.A."/>
            <person name="Barker D."/>
            <person name="Barsanti P."/>
            <person name="Batterham P."/>
            <person name="Batzoglou S."/>
            <person name="Begun D."/>
            <person name="Bhutkar A."/>
            <person name="Blanco E."/>
            <person name="Bosak S.A."/>
            <person name="Bradley R.K."/>
            <person name="Brand A.D."/>
            <person name="Brent M.R."/>
            <person name="Brooks A.N."/>
            <person name="Brown R.H."/>
            <person name="Butlin R.K."/>
            <person name="Caggese C."/>
            <person name="Calvi B.R."/>
            <person name="Bernardo de Carvalho A."/>
            <person name="Caspi A."/>
            <person name="Castrezana S."/>
            <person name="Celniker S.E."/>
            <person name="Chang J.L."/>
            <person name="Chapple C."/>
            <person name="Chatterji S."/>
            <person name="Chinwalla A."/>
            <person name="Civetta A."/>
            <person name="Clifton S.W."/>
            <person name="Comeron J.M."/>
            <person name="Costello J.C."/>
            <person name="Coyne J.A."/>
            <person name="Daub J."/>
            <person name="David R.G."/>
            <person name="Delcher A.L."/>
            <person name="Delehaunty K."/>
            <person name="Do C.B."/>
            <person name="Ebling H."/>
            <person name="Edwards K."/>
            <person name="Eickbush T."/>
            <person name="Evans J.D."/>
            <person name="Filipski A."/>
            <person name="Findeiss S."/>
            <person name="Freyhult E."/>
            <person name="Fulton L."/>
            <person name="Fulton R."/>
            <person name="Garcia A.C."/>
            <person name="Gardiner A."/>
            <person name="Garfield D.A."/>
            <person name="Garvin B.E."/>
            <person name="Gibson G."/>
            <person name="Gilbert D."/>
            <person name="Gnerre S."/>
            <person name="Godfrey J."/>
            <person name="Good R."/>
            <person name="Gotea V."/>
            <person name="Gravely B."/>
            <person name="Greenberg A.J."/>
            <person name="Griffiths-Jones S."/>
            <person name="Gross S."/>
            <person name="Guigo R."/>
            <person name="Gustafson E.A."/>
            <person name="Haerty W."/>
            <person name="Hahn M.W."/>
            <person name="Halligan D.L."/>
            <person name="Halpern A.L."/>
            <person name="Halter G.M."/>
            <person name="Han M.V."/>
            <person name="Heger A."/>
            <person name="Hillier L."/>
            <person name="Hinrichs A.S."/>
            <person name="Holmes I."/>
            <person name="Hoskins R.A."/>
            <person name="Hubisz M.J."/>
            <person name="Hultmark D."/>
            <person name="Huntley M.A."/>
            <person name="Jaffe D.B."/>
            <person name="Jagadeeshan S."/>
            <person name="Jeck W.R."/>
            <person name="Johnson J."/>
            <person name="Jones C.D."/>
            <person name="Jordan W.C."/>
            <person name="Karpen G.H."/>
            <person name="Kataoka E."/>
            <person name="Keightley P.D."/>
            <person name="Kheradpour P."/>
            <person name="Kirkness E.F."/>
            <person name="Koerich L.B."/>
            <person name="Kristiansen K."/>
            <person name="Kudrna D."/>
            <person name="Kulathinal R.J."/>
            <person name="Kumar S."/>
            <person name="Kwok R."/>
            <person name="Lander E."/>
            <person name="Langley C.H."/>
            <person name="Lapoint R."/>
            <person name="Lazzaro B.P."/>
            <person name="Lee S.J."/>
            <person name="Levesque L."/>
            <person name="Li R."/>
            <person name="Lin C.F."/>
            <person name="Lin M.F."/>
            <person name="Lindblad-Toh K."/>
            <person name="Llopart A."/>
            <person name="Long M."/>
            <person name="Low L."/>
            <person name="Lozovsky E."/>
            <person name="Lu J."/>
            <person name="Luo M."/>
            <person name="Machado C.A."/>
            <person name="Makalowski W."/>
            <person name="Marzo M."/>
            <person name="Matsuda M."/>
            <person name="Matzkin L."/>
            <person name="McAllister B."/>
            <person name="McBride C.S."/>
            <person name="McKernan B."/>
            <person name="McKernan K."/>
            <person name="Mendez-Lago M."/>
            <person name="Minx P."/>
            <person name="Mollenhauer M.U."/>
            <person name="Montooth K."/>
            <person name="Mount S.M."/>
            <person name="Mu X."/>
            <person name="Myers E."/>
            <person name="Negre B."/>
            <person name="Newfeld S."/>
            <person name="Nielsen R."/>
            <person name="Noor M.A."/>
            <person name="O'Grady P."/>
            <person name="Pachter L."/>
            <person name="Papaceit M."/>
            <person name="Parisi M.J."/>
            <person name="Parisi M."/>
            <person name="Parts L."/>
            <person name="Pedersen J.S."/>
            <person name="Pesole G."/>
            <person name="Phillippy A.M."/>
            <person name="Ponting C.P."/>
            <person name="Pop M."/>
            <person name="Porcelli D."/>
            <person name="Powell J.R."/>
            <person name="Prohaska S."/>
            <person name="Pruitt K."/>
            <person name="Puig M."/>
            <person name="Quesneville H."/>
            <person name="Ram K.R."/>
            <person name="Rand D."/>
            <person name="Rasmussen M.D."/>
            <person name="Reed L.K."/>
            <person name="Reenan R."/>
            <person name="Reily A."/>
            <person name="Remington K.A."/>
            <person name="Rieger T.T."/>
            <person name="Ritchie M.G."/>
            <person name="Robin C."/>
            <person name="Rogers Y.H."/>
            <person name="Rohde C."/>
            <person name="Rozas J."/>
            <person name="Rubenfield M.J."/>
            <person name="Ruiz A."/>
            <person name="Russo S."/>
            <person name="Salzberg S.L."/>
            <person name="Sanchez-Gracia A."/>
            <person name="Saranga D.J."/>
            <person name="Sato H."/>
            <person name="Schaeffer S.W."/>
            <person name="Schatz M.C."/>
            <person name="Schlenke T."/>
            <person name="Schwartz R."/>
            <person name="Segarra C."/>
            <person name="Singh R.S."/>
            <person name="Sirot L."/>
            <person name="Sirota M."/>
            <person name="Sisneros N.B."/>
            <person name="Smith C.D."/>
            <person name="Smith T.F."/>
            <person name="Spieth J."/>
            <person name="Stage D.E."/>
            <person name="Stark A."/>
            <person name="Stephan W."/>
            <person name="Strausberg R.L."/>
            <person name="Strempel S."/>
            <person name="Sturgill D."/>
            <person name="Sutton G."/>
            <person name="Sutton G.G."/>
            <person name="Tao W."/>
            <person name="Teichmann S."/>
            <person name="Tobari Y.N."/>
            <person name="Tomimura Y."/>
            <person name="Tsolas J.M."/>
            <person name="Valente V.L."/>
            <person name="Venter E."/>
            <person name="Venter J.C."/>
            <person name="Vicario S."/>
            <person name="Vieira F.G."/>
            <person name="Vilella A.J."/>
            <person name="Villasante A."/>
            <person name="Walenz B."/>
            <person name="Wang J."/>
            <person name="Wasserman M."/>
            <person name="Watts T."/>
            <person name="Wilson D."/>
            <person name="Wilson R.K."/>
            <person name="Wing R.A."/>
            <person name="Wolfner M.F."/>
            <person name="Wong A."/>
            <person name="Wong G.K."/>
            <person name="Wu C.I."/>
            <person name="Wu G."/>
            <person name="Yamamoto D."/>
            <person name="Yang H.P."/>
            <person name="Yang S.P."/>
            <person name="Yorke J.A."/>
            <person name="Yoshida K."/>
            <person name="Zdobnov E."/>
            <person name="Zhang P."/>
            <person name="Zhang Y."/>
            <person name="Zimin A.V."/>
            <person name="Baldwin J."/>
            <person name="Abdouelleil A."/>
            <person name="Abdulkadir J."/>
            <person name="Abebe A."/>
            <person name="Abera B."/>
            <person name="Abreu J."/>
            <person name="Acer S.C."/>
            <person name="Aftuck L."/>
            <person name="Alexander A."/>
            <person name="An P."/>
            <person name="Anderson E."/>
            <person name="Anderson S."/>
            <person name="Arachi H."/>
            <person name="Azer M."/>
            <person name="Bachantsang P."/>
            <person name="Barry A."/>
            <person name="Bayul T."/>
            <person name="Berlin A."/>
            <person name="Bessette D."/>
            <person name="Bloom T."/>
            <person name="Blye J."/>
            <person name="Boguslavskiy L."/>
            <person name="Bonnet C."/>
            <person name="Boukhgalter B."/>
            <person name="Bourzgui I."/>
            <person name="Brown A."/>
            <person name="Cahill P."/>
            <person name="Channer S."/>
            <person name="Cheshatsang Y."/>
            <person name="Chuda L."/>
            <person name="Citroen M."/>
            <person name="Collymore A."/>
            <person name="Cooke P."/>
            <person name="Costello M."/>
            <person name="D'Aco K."/>
            <person name="Daza R."/>
            <person name="De Haan G."/>
            <person name="DeGray S."/>
            <person name="DeMaso C."/>
            <person name="Dhargay N."/>
            <person name="Dooley K."/>
            <person name="Dooley E."/>
            <person name="Doricent M."/>
            <person name="Dorje P."/>
            <person name="Dorjee K."/>
            <person name="Dupes A."/>
            <person name="Elong R."/>
            <person name="Falk J."/>
            <person name="Farina A."/>
            <person name="Faro S."/>
            <person name="Ferguson D."/>
            <person name="Fisher S."/>
            <person name="Foley C.D."/>
            <person name="Franke A."/>
            <person name="Friedrich D."/>
            <person name="Gadbois L."/>
            <person name="Gearin G."/>
            <person name="Gearin C.R."/>
            <person name="Giannoukos G."/>
            <person name="Goode T."/>
            <person name="Graham J."/>
            <person name="Grandbois E."/>
            <person name="Grewal S."/>
            <person name="Gyaltsen K."/>
            <person name="Hafez N."/>
            <person name="Hagos B."/>
            <person name="Hall J."/>
            <person name="Henson C."/>
            <person name="Hollinger A."/>
            <person name="Honan T."/>
            <person name="Huard M.D."/>
            <person name="Hughes L."/>
            <person name="Hurhula B."/>
            <person name="Husby M.E."/>
            <person name="Kamat A."/>
            <person name="Kanga B."/>
            <person name="Kashin S."/>
            <person name="Khazanovich D."/>
            <person name="Kisner P."/>
            <person name="Lance K."/>
            <person name="Lara M."/>
            <person name="Lee W."/>
            <person name="Lennon N."/>
            <person name="Letendre F."/>
            <person name="LeVine R."/>
            <person name="Lipovsky A."/>
            <person name="Liu X."/>
            <person name="Liu J."/>
            <person name="Liu S."/>
            <person name="Lokyitsang T."/>
            <person name="Lokyitsang Y."/>
            <person name="Lubonja R."/>
            <person name="Lui A."/>
            <person name="MacDonald P."/>
            <person name="Magnisalis V."/>
            <person name="Maru K."/>
            <person name="Matthews C."/>
            <person name="McCusker W."/>
            <person name="McDonough S."/>
            <person name="Mehta T."/>
            <person name="Meldrim J."/>
            <person name="Meneus L."/>
            <person name="Mihai O."/>
            <person name="Mihalev A."/>
            <person name="Mihova T."/>
            <person name="Mittelman R."/>
            <person name="Mlenga V."/>
            <person name="Montmayeur A."/>
            <person name="Mulrain L."/>
            <person name="Navidi A."/>
            <person name="Naylor J."/>
            <person name="Negash T."/>
            <person name="Nguyen T."/>
            <person name="Nguyen N."/>
            <person name="Nicol R."/>
            <person name="Norbu C."/>
            <person name="Norbu N."/>
            <person name="Novod N."/>
            <person name="O'Neill B."/>
            <person name="Osman S."/>
            <person name="Markiewicz E."/>
            <person name="Oyono O.L."/>
            <person name="Patti C."/>
            <person name="Phunkhang P."/>
            <person name="Pierre F."/>
            <person name="Priest M."/>
            <person name="Raghuraman S."/>
            <person name="Rege F."/>
            <person name="Reyes R."/>
            <person name="Rise C."/>
            <person name="Rogov P."/>
            <person name="Ross K."/>
            <person name="Ryan E."/>
            <person name="Settipalli S."/>
            <person name="Shea T."/>
            <person name="Sherpa N."/>
            <person name="Shi L."/>
            <person name="Shih D."/>
            <person name="Sparrow T."/>
            <person name="Spaulding J."/>
            <person name="Stalker J."/>
            <person name="Stange-Thomann N."/>
            <person name="Stavropoulos S."/>
            <person name="Stone C."/>
            <person name="Strader C."/>
            <person name="Tesfaye S."/>
            <person name="Thomson T."/>
            <person name="Thoulutsang Y."/>
            <person name="Thoulutsang D."/>
            <person name="Topham K."/>
            <person name="Topping I."/>
            <person name="Tsamla T."/>
            <person name="Vassiliev H."/>
            <person name="Vo A."/>
            <person name="Wangchuk T."/>
            <person name="Wangdi T."/>
            <person name="Weiand M."/>
            <person name="Wilkinson J."/>
            <person name="Wilson A."/>
            <person name="Yadav S."/>
            <person name="Young G."/>
            <person name="Yu Q."/>
            <person name="Zembek L."/>
            <person name="Zhong D."/>
            <person name="Zimmer A."/>
            <person name="Zwirko Z."/>
            <person name="Jaffe D.B."/>
            <person name="Alvarez P."/>
            <person name="Brockman W."/>
            <person name="Butler J."/>
            <person name="Chin C."/>
            <person name="Gnerre S."/>
            <person name="Grabherr M."/>
            <person name="Kleber M."/>
            <person name="Mauceli E."/>
            <person name="MacCallum I."/>
        </authorList>
    </citation>
    <scope>NUCLEOTIDE SEQUENCE [LARGE SCALE GENOMIC DNA]</scope>
    <source>
        <strain evidence="3">MSH-3 / Tucson 14011-0111.49</strain>
    </source>
</reference>
<feature type="compositionally biased region" description="Basic and acidic residues" evidence="1">
    <location>
        <begin position="1990"/>
        <end position="2017"/>
    </location>
</feature>
<dbReference type="Proteomes" id="UP000008744">
    <property type="component" value="Unassembled WGS sequence"/>
</dbReference>
<feature type="region of interest" description="Disordered" evidence="1">
    <location>
        <begin position="1094"/>
        <end position="1124"/>
    </location>
</feature>
<feature type="compositionally biased region" description="Acidic residues" evidence="1">
    <location>
        <begin position="1723"/>
        <end position="1732"/>
    </location>
</feature>
<feature type="compositionally biased region" description="Basic and acidic residues" evidence="1">
    <location>
        <begin position="2752"/>
        <end position="2765"/>
    </location>
</feature>
<feature type="region of interest" description="Disordered" evidence="1">
    <location>
        <begin position="390"/>
        <end position="583"/>
    </location>
</feature>
<sequence length="3556" mass="386047">MSLDGAKLRYVDESGLPVVVAAKGRTFQVGSYLSCDLVLDGPQVEELLCEIKCDAFGRVTINNKSLKELVHLNDKVLHGKRPLLHGGRITILNQVYTWEFPKISETEDVPRTPERLSPVEQASNSCPSLKLQSHRPQIDKRLTVHNFRYCINSDDEGNTSIESRDESDAHVEADESQRCKTPPNADDEPAAEAGQTPKVDLLDATQNKENTATPPASHKKLLKLCALSDVVITSFSPRETGVKTEKSFTCVRKPNVTTISTPKSVYSTPKSVLSELNEDSCSRDLLDFSTPSTSKKTRRKTSMYLIDLTTPQKLRPTLKHTPIIVSDSADESSGASPLVIDITQADTPPSPAPAPSHQVAKTPKRLAAAATPKRTPQSLMKRALLTSTKKQIAANRAEPTTPVAAPKRPSLLQARRQCLTTPTRLPFHPLKRTAAQRAADQEKAKTPRTSPRKRPSLFFASPRENKLSQMRQSLAGARRSPNVEMSNKLVSKARRSLSNSPRDGSPKLGSPRIGSPRHGSPKPASSIAPLTPQTSGSVGKELNISKSKCSTPEKLDDSGDDLSRTFTIKDDDDESGGEPSRAGSTVEAFASLMAGEMGSTKATQEVIEDSLKSLKTAVATEEPPVDAVDEIPIIEDSICEEIHVDLPEKIVEGAVLIDDSICEELPTDPKANAEEASQKDQLESLETIEEDKTSLVKASTVEKPAMEVEKEAPALQTPLPRRSSRRLSADQRTLATTPRRSTRRASVEVNSGQNVIGQCTRRASCSAADTQALATPTRKRRLTEEMGTPTRQSKRLLNTPKRTNLVDESVGDMGVIVEEAAPADEKEKAAAEDEDYGTELATDEPDNVDYHGLRDMLKTPKSCSTPLYKGLRELMQTPKMPASPILGNIEELLERSDSVSDTPRRSRHRAPAEEPEGRDLDRILKTPSAKNIMVPNEPASAVLHSRKDYTSDSVLISCNLSVGRHTLPLDNIFHDVPSTSAVHAHDSEFEINVTSISTATDADPLAASKRNESVSSEDLMNLSAATTYRKTATTSTTYKAAIRADLNLSTLTEERGASRDTSPSVNDISGIQLLDQTSDSMFSDPLVVSVSGVESGDVTVEETKAQTVRPPSEPIPSDDRSDTDSIVGLSEPLVFSDDEETIAEKDIPHKKVEESAVTSPNKHAATDPTNTNGKDIPISVEESIEAVDSLVDEISLIEVQDITTESSINATKGNTMSNDSSMIIELDLSEDTKAPQAKETDVSSVVEATITESETYPLDSTIEYSAIELNVSSPVTAAKPEILVSEVEASSSKELPEESAAEKSEVEVESAPKELPEESITDKGTERKPVEERSPIKEAPESAVRDIDEEEKESCEEYPAPKEKEDTPSVENSLDIIEQMPEAKETPTDVSLVEEGSEVEDILGLSAVVNAVQDTIDFEDPQTLSHETATSTDEPEHKELEASSAPKPAGEQQSEASPATESASEPAKEAHSLEVDSNVVDVTQDISRAESPKEAETPPEDGAIQLDAFSILETVDQESTSIIDPPQEADVVPEKSLIEKLPEESLIEEVPEESLIKEVPEESLIKQVPEESLIEEEPEESLIEEVPEESLIKDVPEESLIEEEPEGSLIEEVPEESLIKDVPEESLIEEEPEGSLIEEVPEESLIKDVPEESLIEEEPEGSLIDEVPEESLIKNVPEKSLIEKLPEESLIEEVPQESLIEEEPEESLIKEAPQESLIKEVPEESLIEEVPEESLIKEDPEESLIEEEPEESLIKEVLEESLVEEVQEESLIEEAPEESLVDDLPEESFIEEVPEDSLIEEIQDDSIALETTLDEIRPEDQQTNGPKVEELPSRNQKEDASPLDVPSDAEANEKPAAGGQDGSTKSAIDTAKETNNLDESTAGDLAEDEVIQLDASNRLEDVSTVEEMPEPEASPAEEPADGKDKEDAIQQDAKPEDTTQNESPSEGQRSNGQDAETSASEAAEKTSPSDKSVIGKPEEAFLLEESTDMELTKDEFIPEVAKEVEKSPTKEPARENGNDEEVIQLDDSNTFEDVVATSDGRKSPSDELLKAVDEELAHEAETLPSEQTSVQRKSTNDDKVIPGDASSNAETHEADIDQSLSGHTTEDEITADVSAVDPKATPTATAIELPKEIEMKSTSEAEVIPETCTTNEAAASPEDSTSEKVSEATPNEHKVEAIISTPERNIQHETETETGPEAEQRGPSPSVEAPVDAAKELPQSTPGKEEETSEIVLRSTKEPALSDPCSIAEGSVTPPPAVHPVKNPLPEKEEESAQTESSEVPVPSAPTSIVEEGTPSLADEKALGESKELPQSSAQKETSEIIFESTKEPSLSAQSSIAEESTPSPVVEVPGPEKAEESAQTRSEHSRGSVPNAPTSSVQEEPAPLAVQEPLGELSQSSPDKGQVSVEIRSDSTKEPAPNAPICIDDESTPLSTEEIQSVSSTSESEEVVDETPTNQSIIGLNAANKPSASTGQSANDEIQIISDDSQSVSSPKEETSSQDDDEDDDEDCDEAMDMLEEQVDPVDLHVNRRETTTKVFPSKVQMDDDVIELSDSNSSHDPQEKVPTETTAATVEAATEAPEAEKPSSSGAPAGVVEPKAMSVKSYTTGSAKEDEVAAATAPEDTPREAALELTPAPTETTGASVSETQTLGSALDEEQDIAAESERDRRNTLATEKPLEKPNSENGNQALEENTLKNVEEEKDAENREKQEPEVAAEEAVKQEARKVTRLARNDGQPPAKEIQPAAKRARKGSSVERTAEASELERPRRRGRKPSAEVQPILEEKEVITNTRRGRKPSKQSSEEAKDNEAQPKTEEILNPITEDNMPSEHVKQMDPPKRNQEESKELLPSTTKRGRGRPPSAEKDQARKAKAQNLLAAVKVDQTVDSAPKKLPKRVRKTPEVVQEEHMEVMPETSKRNRRAPTAEKEATKDDPHIPKTQEHLAAIIEDPPALDEPKKTLKRARKSSELVKTEEASQQPAKEGQPDAQADRPKRRGRKPSMDVEVAAPEVPEHPRRRGQKADPTPEKESALMKPVDHHLEEIAEEIEREPEPKKLLLDEEEPKARRRGRKATAETTDVPVEHVEAASSRRRGRKATVEEGTADQVEPKSKRHSGEGPPLETPLPEIQEASTVKPTRRGRKPSVDVDTAEKKQPTRALRKPSTSVDEGTPQAKKTTARRGRKASAQAEGIDAQKNVQDVTTELSATVTATTLASAEKPNDGVYPSPSHTEDELTPRRREGRNLPRKNYTEVPDDDKPSSGSRRNRKPVTSGKAAAAKTLEMEVHPTTPTPSQKGPPIEEAVRATPATPEMATVTLPDPTTSQRREGRNLPRKNYTEAPDDDKPTPSRSRRQRNPTVKALELIVDTTPRPATPRRRRGKAGTEEPHEEAPAAKKVAEETEVATVAAVKGRGTRRKAEDEAEADSAAPTKHAARAGNARKAKVETEPDSEDQPATKKARGGARAKTPAVIISDEESAEQPVVAVSAKKPAARGRGRAAKAVPIVEPEAMQPVPSAEAAAPSASTARSGRAKKVHFEATLPVADSATSNDEAPKRATRSRRK</sequence>
<feature type="compositionally biased region" description="Basic and acidic residues" evidence="1">
    <location>
        <begin position="551"/>
        <end position="569"/>
    </location>
</feature>
<organism evidence="3">
    <name type="scientific">Drosophila persimilis</name>
    <name type="common">Fruit fly</name>
    <dbReference type="NCBI Taxonomy" id="7234"/>
    <lineage>
        <taxon>Eukaryota</taxon>
        <taxon>Metazoa</taxon>
        <taxon>Ecdysozoa</taxon>
        <taxon>Arthropoda</taxon>
        <taxon>Hexapoda</taxon>
        <taxon>Insecta</taxon>
        <taxon>Pterygota</taxon>
        <taxon>Neoptera</taxon>
        <taxon>Endopterygota</taxon>
        <taxon>Diptera</taxon>
        <taxon>Brachycera</taxon>
        <taxon>Muscomorpha</taxon>
        <taxon>Ephydroidea</taxon>
        <taxon>Drosophilidae</taxon>
        <taxon>Drosophila</taxon>
        <taxon>Sophophora</taxon>
    </lineage>
</organism>
<evidence type="ECO:0000313" key="2">
    <source>
        <dbReference type="EMBL" id="EDW34302.1"/>
    </source>
</evidence>
<accession>B4GFB7</accession>
<dbReference type="InterPro" id="IPR017956">
    <property type="entry name" value="AT_hook_DNA-bd_motif"/>
</dbReference>
<feature type="compositionally biased region" description="Low complexity" evidence="1">
    <location>
        <begin position="2432"/>
        <end position="2443"/>
    </location>
</feature>
<feature type="compositionally biased region" description="Low complexity" evidence="1">
    <location>
        <begin position="3508"/>
        <end position="3522"/>
    </location>
</feature>
<feature type="compositionally biased region" description="Basic and acidic residues" evidence="1">
    <location>
        <begin position="1487"/>
        <end position="1496"/>
    </location>
</feature>
<feature type="compositionally biased region" description="Basic and acidic residues" evidence="1">
    <location>
        <begin position="2897"/>
        <end position="2939"/>
    </location>
</feature>
<feature type="compositionally biased region" description="Basic and acidic residues" evidence="1">
    <location>
        <begin position="2298"/>
        <end position="2308"/>
    </location>
</feature>
<name>B4GFB7_DROPE</name>
<feature type="compositionally biased region" description="Basic and acidic residues" evidence="1">
    <location>
        <begin position="2963"/>
        <end position="2972"/>
    </location>
</feature>
<feature type="compositionally biased region" description="Basic and acidic residues" evidence="1">
    <location>
        <begin position="1827"/>
        <end position="1840"/>
    </location>
</feature>
<feature type="compositionally biased region" description="Polar residues" evidence="1">
    <location>
        <begin position="120"/>
        <end position="134"/>
    </location>
</feature>
<feature type="compositionally biased region" description="Polar residues" evidence="1">
    <location>
        <begin position="2453"/>
        <end position="2477"/>
    </location>
</feature>
<feature type="region of interest" description="Disordered" evidence="1">
    <location>
        <begin position="107"/>
        <end position="134"/>
    </location>
</feature>
<feature type="compositionally biased region" description="Polar residues" evidence="1">
    <location>
        <begin position="1422"/>
        <end position="1432"/>
    </location>
</feature>
<feature type="compositionally biased region" description="Basic and acidic residues" evidence="1">
    <location>
        <begin position="2826"/>
        <end position="2845"/>
    </location>
</feature>
<feature type="compositionally biased region" description="Polar residues" evidence="1">
    <location>
        <begin position="1862"/>
        <end position="1879"/>
    </location>
</feature>
<feature type="region of interest" description="Disordered" evidence="1">
    <location>
        <begin position="346"/>
        <end position="377"/>
    </location>
</feature>
<dbReference type="HOGENOM" id="CLU_224909_0_0_1"/>
<dbReference type="Gene3D" id="2.60.200.20">
    <property type="match status" value="1"/>
</dbReference>
<feature type="compositionally biased region" description="Basic and acidic residues" evidence="1">
    <location>
        <begin position="2523"/>
        <end position="2533"/>
    </location>
</feature>
<feature type="compositionally biased region" description="Basic and acidic residues" evidence="1">
    <location>
        <begin position="1920"/>
        <end position="1937"/>
    </location>
</feature>
<dbReference type="SUPFAM" id="SSF49879">
    <property type="entry name" value="SMAD/FHA domain"/>
    <property type="match status" value="1"/>
</dbReference>
<feature type="region of interest" description="Disordered" evidence="1">
    <location>
        <begin position="1417"/>
        <end position="1503"/>
    </location>
</feature>
<feature type="region of interest" description="Disordered" evidence="1">
    <location>
        <begin position="690"/>
        <end position="751"/>
    </location>
</feature>
<feature type="compositionally biased region" description="Low complexity" evidence="1">
    <location>
        <begin position="2479"/>
        <end position="2491"/>
    </location>
</feature>
<feature type="compositionally biased region" description="Low complexity" evidence="1">
    <location>
        <begin position="1451"/>
        <end position="1465"/>
    </location>
</feature>
<feature type="compositionally biased region" description="Polar residues" evidence="1">
    <location>
        <begin position="2064"/>
        <end position="2073"/>
    </location>
</feature>
<protein>
    <submittedName>
        <fullName evidence="2">GL21650</fullName>
    </submittedName>
</protein>
<keyword evidence="3" id="KW-1185">Reference proteome</keyword>
<feature type="compositionally biased region" description="Basic and acidic residues" evidence="1">
    <location>
        <begin position="162"/>
        <end position="178"/>
    </location>
</feature>
<feature type="compositionally biased region" description="Acidic residues" evidence="1">
    <location>
        <begin position="1693"/>
        <end position="1706"/>
    </location>
</feature>
<feature type="region of interest" description="Disordered" evidence="1">
    <location>
        <begin position="1693"/>
        <end position="1751"/>
    </location>
</feature>
<feature type="region of interest" description="Disordered" evidence="1">
    <location>
        <begin position="3506"/>
        <end position="3556"/>
    </location>
</feature>
<feature type="compositionally biased region" description="Basic and acidic residues" evidence="1">
    <location>
        <begin position="3017"/>
        <end position="3039"/>
    </location>
</feature>
<feature type="compositionally biased region" description="Acidic residues" evidence="1">
    <location>
        <begin position="832"/>
        <end position="847"/>
    </location>
</feature>
<feature type="compositionally biased region" description="Acidic residues" evidence="1">
    <location>
        <begin position="1739"/>
        <end position="1751"/>
    </location>
</feature>
<feature type="compositionally biased region" description="Basic and acidic residues" evidence="1">
    <location>
        <begin position="3376"/>
        <end position="3393"/>
    </location>
</feature>
<feature type="compositionally biased region" description="Polar residues" evidence="1">
    <location>
        <begin position="2328"/>
        <end position="2344"/>
    </location>
</feature>
<feature type="compositionally biased region" description="Polar residues" evidence="1">
    <location>
        <begin position="2635"/>
        <end position="2650"/>
    </location>
</feature>
<feature type="compositionally biased region" description="Basic and acidic residues" evidence="1">
    <location>
        <begin position="3225"/>
        <end position="3239"/>
    </location>
</feature>
<dbReference type="EMBL" id="CH479182">
    <property type="protein sequence ID" value="EDW34302.1"/>
    <property type="molecule type" value="Genomic_DNA"/>
</dbReference>
<feature type="compositionally biased region" description="Acidic residues" evidence="1">
    <location>
        <begin position="1624"/>
        <end position="1633"/>
    </location>
</feature>
<feature type="compositionally biased region" description="Basic and acidic residues" evidence="1">
    <location>
        <begin position="2129"/>
        <end position="2139"/>
    </location>
</feature>
<feature type="compositionally biased region" description="Basic and acidic residues" evidence="1">
    <location>
        <begin position="3139"/>
        <end position="3150"/>
    </location>
</feature>
<feature type="region of interest" description="Disordered" evidence="1">
    <location>
        <begin position="1149"/>
        <end position="1176"/>
    </location>
</feature>
<feature type="compositionally biased region" description="Acidic residues" evidence="1">
    <location>
        <begin position="1651"/>
        <end position="1660"/>
    </location>
</feature>
<feature type="compositionally biased region" description="Acidic residues" evidence="1">
    <location>
        <begin position="1765"/>
        <end position="1804"/>
    </location>
</feature>
<feature type="region of interest" description="Disordered" evidence="1">
    <location>
        <begin position="894"/>
        <end position="920"/>
    </location>
</feature>
<dbReference type="KEGG" id="dpe:6591834"/>
<feature type="compositionally biased region" description="Acidic residues" evidence="1">
    <location>
        <begin position="1347"/>
        <end position="1356"/>
    </location>
</feature>
<feature type="compositionally biased region" description="Polar residues" evidence="1">
    <location>
        <begin position="1938"/>
        <end position="1954"/>
    </location>
</feature>
<dbReference type="STRING" id="7234.B4GFB7"/>
<feature type="compositionally biased region" description="Basic and acidic residues" evidence="1">
    <location>
        <begin position="2800"/>
        <end position="2815"/>
    </location>
</feature>
<feature type="region of interest" description="Disordered" evidence="1">
    <location>
        <begin position="1765"/>
        <end position="3195"/>
    </location>
</feature>
<dbReference type="SMART" id="SM00384">
    <property type="entry name" value="AT_hook"/>
    <property type="match status" value="4"/>
</dbReference>
<feature type="compositionally biased region" description="Low complexity" evidence="1">
    <location>
        <begin position="3113"/>
        <end position="3123"/>
    </location>
</feature>
<feature type="compositionally biased region" description="Basic and acidic residues" evidence="1">
    <location>
        <begin position="1707"/>
        <end position="1722"/>
    </location>
</feature>
<feature type="compositionally biased region" description="Acidic residues" evidence="1">
    <location>
        <begin position="2497"/>
        <end position="2521"/>
    </location>
</feature>
<feature type="compositionally biased region" description="Acidic residues" evidence="1">
    <location>
        <begin position="1572"/>
        <end position="1588"/>
    </location>
</feature>
<feature type="compositionally biased region" description="Acidic residues" evidence="1">
    <location>
        <begin position="1597"/>
        <end position="1606"/>
    </location>
</feature>
<feature type="region of interest" description="Disordered" evidence="1">
    <location>
        <begin position="155"/>
        <end position="195"/>
    </location>
</feature>
<feature type="compositionally biased region" description="Basic and acidic residues" evidence="1">
    <location>
        <begin position="2351"/>
        <end position="2367"/>
    </location>
</feature>
<feature type="compositionally biased region" description="Low complexity" evidence="1">
    <location>
        <begin position="2565"/>
        <end position="2592"/>
    </location>
</feature>
<feature type="region of interest" description="Disordered" evidence="1">
    <location>
        <begin position="770"/>
        <end position="791"/>
    </location>
</feature>
<dbReference type="GO" id="GO:0003677">
    <property type="term" value="F:DNA binding"/>
    <property type="evidence" value="ECO:0007669"/>
    <property type="project" value="InterPro"/>
</dbReference>